<reference evidence="5 7" key="1">
    <citation type="submission" date="2020-08" db="EMBL/GenBank/DDBJ databases">
        <title>Genomic Encyclopedia of Type Strains, Phase IV (KMG-IV): sequencing the most valuable type-strain genomes for metagenomic binning, comparative biology and taxonomic classification.</title>
        <authorList>
            <person name="Goeker M."/>
        </authorList>
    </citation>
    <scope>NUCLEOTIDE SEQUENCE [LARGE SCALE GENOMIC DNA]</scope>
    <source>
        <strain evidence="5 7">DSM 14562</strain>
    </source>
</reference>
<dbReference type="PANTHER" id="PTHR30629:SF2">
    <property type="entry name" value="PROPHAGE INTEGRASE INTS-RELATED"/>
    <property type="match status" value="1"/>
</dbReference>
<dbReference type="Pfam" id="PF13356">
    <property type="entry name" value="Arm-DNA-bind_3"/>
    <property type="match status" value="1"/>
</dbReference>
<dbReference type="PANTHER" id="PTHR30629">
    <property type="entry name" value="PROPHAGE INTEGRASE"/>
    <property type="match status" value="1"/>
</dbReference>
<feature type="domain" description="Integrase DNA-binding" evidence="4">
    <location>
        <begin position="4"/>
        <end position="86"/>
    </location>
</feature>
<keyword evidence="7" id="KW-1185">Reference proteome</keyword>
<feature type="region of interest" description="Disordered" evidence="3">
    <location>
        <begin position="81"/>
        <end position="101"/>
    </location>
</feature>
<evidence type="ECO:0000313" key="8">
    <source>
        <dbReference type="Proteomes" id="UP000704529"/>
    </source>
</evidence>
<proteinExistence type="inferred from homology"/>
<keyword evidence="2" id="KW-0229">DNA integration</keyword>
<evidence type="ECO:0000313" key="5">
    <source>
        <dbReference type="EMBL" id="MBB4608377.1"/>
    </source>
</evidence>
<reference evidence="6" key="2">
    <citation type="submission" date="2021-01" db="EMBL/GenBank/DDBJ databases">
        <title>Genome Sequencing of Type Strains.</title>
        <authorList>
            <person name="Lemaire J.F."/>
            <person name="Inderbitzin P."/>
            <person name="Collins S.B."/>
            <person name="Wespe N."/>
            <person name="Knight-Connoni V."/>
        </authorList>
    </citation>
    <scope>NUCLEOTIDE SEQUENCE</scope>
    <source>
        <strain evidence="6">DSM 14562</strain>
    </source>
</reference>
<dbReference type="InterPro" id="IPR025166">
    <property type="entry name" value="Integrase_DNA_bind_dom"/>
</dbReference>
<comment type="caution">
    <text evidence="6">The sequence shown here is derived from an EMBL/GenBank/DDBJ whole genome shotgun (WGS) entry which is preliminary data.</text>
</comment>
<dbReference type="EMBL" id="JAFHKU010000133">
    <property type="protein sequence ID" value="MBN3560045.1"/>
    <property type="molecule type" value="Genomic_DNA"/>
</dbReference>
<sequence length="101" mass="11082">MGKLTATKVRALSEPGQYSDGEGLFSERNGQESGRWLLRVQSGGWRRDIGLGSLQAVSLADAREAALLIRKKIAQGIDPVAERKQERQVIPTLRKRPLTAA</sequence>
<gene>
    <name evidence="5" type="ORF">GGQ89_000565</name>
    <name evidence="6" type="ORF">JYA60_17620</name>
</gene>
<dbReference type="InterPro" id="IPR038488">
    <property type="entry name" value="Integrase_DNA-bd_sf"/>
</dbReference>
<dbReference type="Gene3D" id="3.30.160.390">
    <property type="entry name" value="Integrase, DNA-binding domain"/>
    <property type="match status" value="1"/>
</dbReference>
<evidence type="ECO:0000259" key="4">
    <source>
        <dbReference type="Pfam" id="PF13356"/>
    </source>
</evidence>
<protein>
    <submittedName>
        <fullName evidence="6">DUF4102 domain-containing protein</fullName>
    </submittedName>
</protein>
<dbReference type="InterPro" id="IPR050808">
    <property type="entry name" value="Phage_Integrase"/>
</dbReference>
<dbReference type="RefSeq" id="WP_184103870.1">
    <property type="nucleotide sequence ID" value="NZ_JACHNX010000001.1"/>
</dbReference>
<evidence type="ECO:0000256" key="2">
    <source>
        <dbReference type="ARBA" id="ARBA00022908"/>
    </source>
</evidence>
<dbReference type="AlphaFoldDB" id="A0AA41A0W5"/>
<evidence type="ECO:0000256" key="1">
    <source>
        <dbReference type="ARBA" id="ARBA00008857"/>
    </source>
</evidence>
<comment type="similarity">
    <text evidence="1">Belongs to the 'phage' integrase family.</text>
</comment>
<dbReference type="EMBL" id="JACHNX010000001">
    <property type="protein sequence ID" value="MBB4608377.1"/>
    <property type="molecule type" value="Genomic_DNA"/>
</dbReference>
<evidence type="ECO:0000256" key="3">
    <source>
        <dbReference type="SAM" id="MobiDB-lite"/>
    </source>
</evidence>
<evidence type="ECO:0000313" key="6">
    <source>
        <dbReference type="EMBL" id="MBN3560045.1"/>
    </source>
</evidence>
<name>A0AA41A0W5_9SPHN</name>
<dbReference type="GO" id="GO:0015074">
    <property type="term" value="P:DNA integration"/>
    <property type="evidence" value="ECO:0007669"/>
    <property type="project" value="UniProtKB-KW"/>
</dbReference>
<accession>A0AA41A0W5</accession>
<evidence type="ECO:0000313" key="7">
    <source>
        <dbReference type="Proteomes" id="UP000584663"/>
    </source>
</evidence>
<dbReference type="Proteomes" id="UP000584663">
    <property type="component" value="Unassembled WGS sequence"/>
</dbReference>
<dbReference type="Proteomes" id="UP000704529">
    <property type="component" value="Unassembled WGS sequence"/>
</dbReference>
<organism evidence="6 8">
    <name type="scientific">Sphingomonas yabuuchiae</name>
    <dbReference type="NCBI Taxonomy" id="172044"/>
    <lineage>
        <taxon>Bacteria</taxon>
        <taxon>Pseudomonadati</taxon>
        <taxon>Pseudomonadota</taxon>
        <taxon>Alphaproteobacteria</taxon>
        <taxon>Sphingomonadales</taxon>
        <taxon>Sphingomonadaceae</taxon>
        <taxon>Sphingomonas</taxon>
    </lineage>
</organism>